<dbReference type="InterPro" id="IPR001451">
    <property type="entry name" value="Hexapep"/>
</dbReference>
<keyword evidence="2" id="KW-0677">Repeat</keyword>
<accession>A0A127M8C8</accession>
<dbReference type="Gene3D" id="2.160.10.10">
    <property type="entry name" value="Hexapeptide repeat proteins"/>
    <property type="match status" value="1"/>
</dbReference>
<dbReference type="PROSITE" id="PS00101">
    <property type="entry name" value="HEXAPEP_TRANSFERASES"/>
    <property type="match status" value="1"/>
</dbReference>
<dbReference type="RefSeq" id="WP_008251498.1">
    <property type="nucleotide sequence ID" value="NZ_CP014544.1"/>
</dbReference>
<dbReference type="KEGG" id="zal:AZF00_14335"/>
<evidence type="ECO:0000256" key="2">
    <source>
        <dbReference type="ARBA" id="ARBA00022737"/>
    </source>
</evidence>
<name>A0A127M8C8_9GAMM</name>
<proteinExistence type="predicted"/>
<dbReference type="PANTHER" id="PTHR23416:SF78">
    <property type="entry name" value="LIPOPOLYSACCHARIDE BIOSYNTHESIS O-ACETYL TRANSFERASE WBBJ-RELATED"/>
    <property type="match status" value="1"/>
</dbReference>
<dbReference type="GO" id="GO:0016746">
    <property type="term" value="F:acyltransferase activity"/>
    <property type="evidence" value="ECO:0007669"/>
    <property type="project" value="UniProtKB-KW"/>
</dbReference>
<dbReference type="InterPro" id="IPR018357">
    <property type="entry name" value="Hexapep_transf_CS"/>
</dbReference>
<evidence type="ECO:0000313" key="4">
    <source>
        <dbReference type="EMBL" id="AMO69408.1"/>
    </source>
</evidence>
<dbReference type="Pfam" id="PF14602">
    <property type="entry name" value="Hexapep_2"/>
    <property type="match status" value="1"/>
</dbReference>
<dbReference type="InterPro" id="IPR051159">
    <property type="entry name" value="Hexapeptide_acetyltransf"/>
</dbReference>
<dbReference type="Pfam" id="PF00132">
    <property type="entry name" value="Hexapep"/>
    <property type="match status" value="1"/>
</dbReference>
<dbReference type="STRING" id="1470434.AZF00_14335"/>
<dbReference type="InterPro" id="IPR011004">
    <property type="entry name" value="Trimer_LpxA-like_sf"/>
</dbReference>
<evidence type="ECO:0000256" key="1">
    <source>
        <dbReference type="ARBA" id="ARBA00022679"/>
    </source>
</evidence>
<evidence type="ECO:0000256" key="3">
    <source>
        <dbReference type="ARBA" id="ARBA00023315"/>
    </source>
</evidence>
<protein>
    <submittedName>
        <fullName evidence="4">Acetyltransferase</fullName>
    </submittedName>
</protein>
<sequence>MRRSSTPLALHRLSKTINTWYVRRYIAPQFDSLGSLPDVVNPRSVAIFGDNIHLGKHAHIIASPDNIIRLTSWPSRLGESEIRIGNYCLISPGVRISAAKSIRIGDNCMFAANVYISDSDWHGIYNRIRPFRSEKPVVLEDNVWLGERVIVNKGVRIGENSVIGAGSIVTKDIPANVIAAGNPARVIKTINPKRRMLKREVLFQDSEHYYEIQDGLAKMAMENNSWRNWLRVLFKPNQQD</sequence>
<dbReference type="Proteomes" id="UP000074119">
    <property type="component" value="Chromosome"/>
</dbReference>
<organism evidence="4 5">
    <name type="scientific">Zhongshania aliphaticivorans</name>
    <dbReference type="NCBI Taxonomy" id="1470434"/>
    <lineage>
        <taxon>Bacteria</taxon>
        <taxon>Pseudomonadati</taxon>
        <taxon>Pseudomonadota</taxon>
        <taxon>Gammaproteobacteria</taxon>
        <taxon>Cellvibrionales</taxon>
        <taxon>Spongiibacteraceae</taxon>
        <taxon>Zhongshania</taxon>
    </lineage>
</organism>
<dbReference type="PANTHER" id="PTHR23416">
    <property type="entry name" value="SIALIC ACID SYNTHASE-RELATED"/>
    <property type="match status" value="1"/>
</dbReference>
<dbReference type="SUPFAM" id="SSF51161">
    <property type="entry name" value="Trimeric LpxA-like enzymes"/>
    <property type="match status" value="1"/>
</dbReference>
<keyword evidence="1 4" id="KW-0808">Transferase</keyword>
<evidence type="ECO:0000313" key="5">
    <source>
        <dbReference type="Proteomes" id="UP000074119"/>
    </source>
</evidence>
<gene>
    <name evidence="4" type="ORF">AZF00_14335</name>
</gene>
<keyword evidence="3" id="KW-0012">Acyltransferase</keyword>
<dbReference type="CDD" id="cd04647">
    <property type="entry name" value="LbH_MAT_like"/>
    <property type="match status" value="1"/>
</dbReference>
<dbReference type="EMBL" id="CP014544">
    <property type="protein sequence ID" value="AMO69408.1"/>
    <property type="molecule type" value="Genomic_DNA"/>
</dbReference>
<dbReference type="AlphaFoldDB" id="A0A127M8C8"/>
<reference evidence="4 5" key="1">
    <citation type="submission" date="2015-12" db="EMBL/GenBank/DDBJ databases">
        <authorList>
            <person name="Shamseldin A."/>
            <person name="Moawad H."/>
            <person name="Abd El-Rahim W.M."/>
            <person name="Sadowsky M.J."/>
        </authorList>
    </citation>
    <scope>NUCLEOTIDE SEQUENCE [LARGE SCALE GENOMIC DNA]</scope>
    <source>
        <strain evidence="4 5">SM2</strain>
    </source>
</reference>